<dbReference type="Gene3D" id="3.40.50.720">
    <property type="entry name" value="NAD(P)-binding Rossmann-like Domain"/>
    <property type="match status" value="2"/>
</dbReference>
<dbReference type="Pfam" id="PF02826">
    <property type="entry name" value="2-Hacid_dh_C"/>
    <property type="match status" value="1"/>
</dbReference>
<keyword evidence="1" id="KW-0560">Oxidoreductase</keyword>
<organism evidence="4 5">
    <name type="scientific">Candidatus Litorirhabdus singularis</name>
    <dbReference type="NCBI Taxonomy" id="2518993"/>
    <lineage>
        <taxon>Bacteria</taxon>
        <taxon>Pseudomonadati</taxon>
        <taxon>Pseudomonadota</taxon>
        <taxon>Gammaproteobacteria</taxon>
        <taxon>Cellvibrionales</taxon>
        <taxon>Halieaceae</taxon>
        <taxon>Candidatus Litorirhabdus</taxon>
    </lineage>
</organism>
<dbReference type="PANTHER" id="PTHR43333:SF1">
    <property type="entry name" value="D-ISOMER SPECIFIC 2-HYDROXYACID DEHYDROGENASE NAD-BINDING DOMAIN-CONTAINING PROTEIN"/>
    <property type="match status" value="1"/>
</dbReference>
<dbReference type="InterPro" id="IPR036291">
    <property type="entry name" value="NAD(P)-bd_dom_sf"/>
</dbReference>
<proteinExistence type="predicted"/>
<reference evidence="4" key="1">
    <citation type="submission" date="2019-02" db="EMBL/GenBank/DDBJ databases">
        <authorList>
            <person name="Li S.-H."/>
        </authorList>
    </citation>
    <scope>NUCLEOTIDE SEQUENCE</scope>
    <source>
        <strain evidence="4">IMCC14734</strain>
    </source>
</reference>
<feature type="domain" description="D-isomer specific 2-hydroxyacid dehydrogenase NAD-binding" evidence="3">
    <location>
        <begin position="130"/>
        <end position="287"/>
    </location>
</feature>
<dbReference type="CDD" id="cd05300">
    <property type="entry name" value="2-Hacid_dh_1"/>
    <property type="match status" value="1"/>
</dbReference>
<dbReference type="SUPFAM" id="SSF51735">
    <property type="entry name" value="NAD(P)-binding Rossmann-fold domains"/>
    <property type="match status" value="1"/>
</dbReference>
<dbReference type="EMBL" id="SHNN01000002">
    <property type="protein sequence ID" value="MCX2981903.1"/>
    <property type="molecule type" value="Genomic_DNA"/>
</dbReference>
<evidence type="ECO:0000313" key="5">
    <source>
        <dbReference type="Proteomes" id="UP001143362"/>
    </source>
</evidence>
<evidence type="ECO:0000256" key="2">
    <source>
        <dbReference type="ARBA" id="ARBA00023027"/>
    </source>
</evidence>
<gene>
    <name evidence="4" type="ORF">EYC98_13655</name>
</gene>
<dbReference type="PANTHER" id="PTHR43333">
    <property type="entry name" value="2-HACID_DH_C DOMAIN-CONTAINING PROTEIN"/>
    <property type="match status" value="1"/>
</dbReference>
<name>A0ABT3THX9_9GAMM</name>
<accession>A0ABT3THX9</accession>
<keyword evidence="2" id="KW-0520">NAD</keyword>
<evidence type="ECO:0000313" key="4">
    <source>
        <dbReference type="EMBL" id="MCX2981903.1"/>
    </source>
</evidence>
<evidence type="ECO:0000259" key="3">
    <source>
        <dbReference type="Pfam" id="PF02826"/>
    </source>
</evidence>
<protein>
    <submittedName>
        <fullName evidence="4">D-2-hydroxyacid dehydrogenase</fullName>
    </submittedName>
</protein>
<dbReference type="InterPro" id="IPR006140">
    <property type="entry name" value="D-isomer_DH_NAD-bd"/>
</dbReference>
<sequence>MVYPHDRVGDDMPAPVKLLVVSQHAEAFRQLLHNAALPNLEVRAAPDPAQALPHCDAAQVLFGAPDMLVPLLDHCPHLQWVQSSWAGIRPLIDAPRRDYRLTGVRDIFGRTMAEYVLAWILAFRRDVLSRANARHWDDSPNGSVQGQIIGIAGTGSIGAEVARFCQSFGMQTRGLNTAGTPTENFDRCYDSSSITTFATHLDYLVALLPDTPDTDGIINHSVLDALNPGAVLINAGRGNSIHYPDMFRALQRGQLGRAVLDVFPEEPLPQSDPLWQMENVTITSHTAAPTSTTAIVDIFCQNYSRFQAGDVLLNEIDFNQGY</sequence>
<evidence type="ECO:0000256" key="1">
    <source>
        <dbReference type="ARBA" id="ARBA00023002"/>
    </source>
</evidence>
<keyword evidence="5" id="KW-1185">Reference proteome</keyword>
<dbReference type="RefSeq" id="WP_279245898.1">
    <property type="nucleotide sequence ID" value="NZ_SHNN01000002.1"/>
</dbReference>
<comment type="caution">
    <text evidence="4">The sequence shown here is derived from an EMBL/GenBank/DDBJ whole genome shotgun (WGS) entry which is preliminary data.</text>
</comment>
<dbReference type="Proteomes" id="UP001143362">
    <property type="component" value="Unassembled WGS sequence"/>
</dbReference>